<keyword evidence="5" id="KW-1185">Reference proteome</keyword>
<evidence type="ECO:0000256" key="2">
    <source>
        <dbReference type="ARBA" id="ARBA00022898"/>
    </source>
</evidence>
<evidence type="ECO:0000313" key="4">
    <source>
        <dbReference type="EMBL" id="KAJ6252501.1"/>
    </source>
</evidence>
<organism evidence="4 5">
    <name type="scientific">Anaeramoeba flamelloides</name>
    <dbReference type="NCBI Taxonomy" id="1746091"/>
    <lineage>
        <taxon>Eukaryota</taxon>
        <taxon>Metamonada</taxon>
        <taxon>Anaeramoebidae</taxon>
        <taxon>Anaeramoeba</taxon>
    </lineage>
</organism>
<dbReference type="SUPFAM" id="SSF53383">
    <property type="entry name" value="PLP-dependent transferases"/>
    <property type="match status" value="1"/>
</dbReference>
<dbReference type="CDD" id="cd00609">
    <property type="entry name" value="AAT_like"/>
    <property type="match status" value="1"/>
</dbReference>
<dbReference type="Pfam" id="PF00155">
    <property type="entry name" value="Aminotran_1_2"/>
    <property type="match status" value="1"/>
</dbReference>
<keyword evidence="2" id="KW-0663">Pyridoxal phosphate</keyword>
<evidence type="ECO:0000313" key="5">
    <source>
        <dbReference type="Proteomes" id="UP001150062"/>
    </source>
</evidence>
<accession>A0ABQ8Z6H1</accession>
<dbReference type="EMBL" id="JAOAOG010000044">
    <property type="protein sequence ID" value="KAJ6252501.1"/>
    <property type="molecule type" value="Genomic_DNA"/>
</dbReference>
<evidence type="ECO:0000259" key="3">
    <source>
        <dbReference type="Pfam" id="PF00155"/>
    </source>
</evidence>
<dbReference type="NCBIfam" id="NF005305">
    <property type="entry name" value="PRK06836.1"/>
    <property type="match status" value="1"/>
</dbReference>
<dbReference type="InterPro" id="IPR015421">
    <property type="entry name" value="PyrdxlP-dep_Trfase_major"/>
</dbReference>
<evidence type="ECO:0000256" key="1">
    <source>
        <dbReference type="ARBA" id="ARBA00007441"/>
    </source>
</evidence>
<dbReference type="PANTHER" id="PTHR42691:SF1">
    <property type="entry name" value="ASPARTATE AMINOTRANSFERASE YHDR-RELATED"/>
    <property type="match status" value="1"/>
</dbReference>
<dbReference type="PANTHER" id="PTHR42691">
    <property type="entry name" value="ASPARTATE AMINOTRANSFERASE YHDR-RELATED"/>
    <property type="match status" value="1"/>
</dbReference>
<gene>
    <name evidence="4" type="ORF">M0813_14179</name>
</gene>
<dbReference type="InterPro" id="IPR004839">
    <property type="entry name" value="Aminotransferase_I/II_large"/>
</dbReference>
<feature type="domain" description="Aminotransferase class I/classII large" evidence="3">
    <location>
        <begin position="35"/>
        <end position="386"/>
    </location>
</feature>
<dbReference type="Proteomes" id="UP001150062">
    <property type="component" value="Unassembled WGS sequence"/>
</dbReference>
<dbReference type="PROSITE" id="PS00105">
    <property type="entry name" value="AA_TRANSFER_CLASS_1"/>
    <property type="match status" value="1"/>
</dbReference>
<dbReference type="Gene3D" id="3.40.640.10">
    <property type="entry name" value="Type I PLP-dependent aspartate aminotransferase-like (Major domain)"/>
    <property type="match status" value="1"/>
</dbReference>
<keyword evidence="4" id="KW-0808">Transferase</keyword>
<keyword evidence="4" id="KW-0032">Aminotransferase</keyword>
<comment type="caution">
    <text evidence="4">The sequence shown here is derived from an EMBL/GenBank/DDBJ whole genome shotgun (WGS) entry which is preliminary data.</text>
</comment>
<sequence>MSLSNLANQMNQSSSLIRKLFTEGLKLKQIHGKNNVYDMSIGNPCLVPPPEFKKTLISCASENEPYIHGYVPNNGILEARQSVSGLIKNLHNFNVPADNILMTNGAAGAINVLLRCIINPGDEILTFKPYFAEYLWFARVSGAKLIPIPTKFENNFQPEMETISKYINKKTRAILFSNPNNPTGVVYSQSFLNNVGALLDENSKKYKKPIYMIGDDPYQRLVYDGAKATTVFKSTTNSFSISSFSKDLSLAGERIGYLAMHPQQKYASEFIPALTTANRVLGFVNANRLMQKVISKCINYTVDIEEYNIRRKIVINALRRSGAPFVEPKGAFYVFPKVPKGMTDLEFVNILKDRLVLAVPGVAFGTPGYVRICYAYDLNTLKNGMEIFVKTYKEFNGAFDEKKREYENISNTVEMKI</sequence>
<protein>
    <submittedName>
        <fullName evidence="4">Aspartate aminotransferase yhdr-related</fullName>
    </submittedName>
</protein>
<proteinExistence type="inferred from homology"/>
<name>A0ABQ8Z6H1_9EUKA</name>
<dbReference type="InterPro" id="IPR004838">
    <property type="entry name" value="NHTrfase_class1_PyrdxlP-BS"/>
</dbReference>
<dbReference type="InterPro" id="IPR015424">
    <property type="entry name" value="PyrdxlP-dep_Trfase"/>
</dbReference>
<dbReference type="Gene3D" id="3.90.1150.10">
    <property type="entry name" value="Aspartate Aminotransferase, domain 1"/>
    <property type="match status" value="1"/>
</dbReference>
<comment type="similarity">
    <text evidence="1">Belongs to the class-I pyridoxal-phosphate-dependent aminotransferase family.</text>
</comment>
<reference evidence="4" key="1">
    <citation type="submission" date="2022-08" db="EMBL/GenBank/DDBJ databases">
        <title>Novel sulfate-reducing endosymbionts in the free-living metamonad Anaeramoeba.</title>
        <authorList>
            <person name="Jerlstrom-Hultqvist J."/>
            <person name="Cepicka I."/>
            <person name="Gallot-Lavallee L."/>
            <person name="Salas-Leiva D."/>
            <person name="Curtis B.A."/>
            <person name="Zahonova K."/>
            <person name="Pipaliya S."/>
            <person name="Dacks J."/>
            <person name="Roger A.J."/>
        </authorList>
    </citation>
    <scope>NUCLEOTIDE SEQUENCE</scope>
    <source>
        <strain evidence="4">Schooner1</strain>
    </source>
</reference>
<dbReference type="InterPro" id="IPR015422">
    <property type="entry name" value="PyrdxlP-dep_Trfase_small"/>
</dbReference>
<dbReference type="PRINTS" id="PR00753">
    <property type="entry name" value="ACCSYNTHASE"/>
</dbReference>
<dbReference type="GO" id="GO:0008483">
    <property type="term" value="F:transaminase activity"/>
    <property type="evidence" value="ECO:0007669"/>
    <property type="project" value="UniProtKB-KW"/>
</dbReference>